<dbReference type="Proteomes" id="UP000281553">
    <property type="component" value="Unassembled WGS sequence"/>
</dbReference>
<proteinExistence type="predicted"/>
<sequence>MGELQCCVSFRGTSITVTCYITKSNLNILGVDWIEQFGSADLPLCLVCSQVQLPAVPADPTNDILQAAKMPAFQPPDP</sequence>
<dbReference type="SUPFAM" id="SSF50630">
    <property type="entry name" value="Acid proteases"/>
    <property type="match status" value="1"/>
</dbReference>
<evidence type="ECO:0000313" key="1">
    <source>
        <dbReference type="EMBL" id="VDN44046.1"/>
    </source>
</evidence>
<dbReference type="OrthoDB" id="6261872at2759"/>
<dbReference type="InterPro" id="IPR021109">
    <property type="entry name" value="Peptidase_aspartic_dom_sf"/>
</dbReference>
<name>A0A3P7RLU9_DIBLA</name>
<organism evidence="1 2">
    <name type="scientific">Dibothriocephalus latus</name>
    <name type="common">Fish tapeworm</name>
    <name type="synonym">Diphyllobothrium latum</name>
    <dbReference type="NCBI Taxonomy" id="60516"/>
    <lineage>
        <taxon>Eukaryota</taxon>
        <taxon>Metazoa</taxon>
        <taxon>Spiralia</taxon>
        <taxon>Lophotrochozoa</taxon>
        <taxon>Platyhelminthes</taxon>
        <taxon>Cestoda</taxon>
        <taxon>Eucestoda</taxon>
        <taxon>Diphyllobothriidea</taxon>
        <taxon>Diphyllobothriidae</taxon>
        <taxon>Dibothriocephalus</taxon>
    </lineage>
</organism>
<evidence type="ECO:0000313" key="2">
    <source>
        <dbReference type="Proteomes" id="UP000281553"/>
    </source>
</evidence>
<protein>
    <submittedName>
        <fullName evidence="1">Uncharacterized protein</fullName>
    </submittedName>
</protein>
<dbReference type="AlphaFoldDB" id="A0A3P7RLU9"/>
<keyword evidence="2" id="KW-1185">Reference proteome</keyword>
<reference evidence="1 2" key="1">
    <citation type="submission" date="2018-11" db="EMBL/GenBank/DDBJ databases">
        <authorList>
            <consortium name="Pathogen Informatics"/>
        </authorList>
    </citation>
    <scope>NUCLEOTIDE SEQUENCE [LARGE SCALE GENOMIC DNA]</scope>
</reference>
<gene>
    <name evidence="1" type="ORF">DILT_LOCUS19251</name>
</gene>
<accession>A0A3P7RLU9</accession>
<dbReference type="EMBL" id="UYRU01110063">
    <property type="protein sequence ID" value="VDN44046.1"/>
    <property type="molecule type" value="Genomic_DNA"/>
</dbReference>